<dbReference type="OrthoDB" id="637682at2759"/>
<reference evidence="5" key="1">
    <citation type="journal article" date="2015" name="Nat. Genet.">
        <title>The pineapple genome and the evolution of CAM photosynthesis.</title>
        <authorList>
            <person name="Ming R."/>
            <person name="VanBuren R."/>
            <person name="Wai C.M."/>
            <person name="Tang H."/>
            <person name="Schatz M.C."/>
            <person name="Bowers J.E."/>
            <person name="Lyons E."/>
            <person name="Wang M.L."/>
            <person name="Chen J."/>
            <person name="Biggers E."/>
            <person name="Zhang J."/>
            <person name="Huang L."/>
            <person name="Zhang L."/>
            <person name="Miao W."/>
            <person name="Zhang J."/>
            <person name="Ye Z."/>
            <person name="Miao C."/>
            <person name="Lin Z."/>
            <person name="Wang H."/>
            <person name="Zhou H."/>
            <person name="Yim W.C."/>
            <person name="Priest H.D."/>
            <person name="Zheng C."/>
            <person name="Woodhouse M."/>
            <person name="Edger P.P."/>
            <person name="Guyot R."/>
            <person name="Guo H.B."/>
            <person name="Guo H."/>
            <person name="Zheng G."/>
            <person name="Singh R."/>
            <person name="Sharma A."/>
            <person name="Min X."/>
            <person name="Zheng Y."/>
            <person name="Lee H."/>
            <person name="Gurtowski J."/>
            <person name="Sedlazeck F.J."/>
            <person name="Harkess A."/>
            <person name="McKain M.R."/>
            <person name="Liao Z."/>
            <person name="Fang J."/>
            <person name="Liu J."/>
            <person name="Zhang X."/>
            <person name="Zhang Q."/>
            <person name="Hu W."/>
            <person name="Qin Y."/>
            <person name="Wang K."/>
            <person name="Chen L.Y."/>
            <person name="Shirley N."/>
            <person name="Lin Y.R."/>
            <person name="Liu L.Y."/>
            <person name="Hernandez A.G."/>
            <person name="Wright C.L."/>
            <person name="Bulone V."/>
            <person name="Tuskan G.A."/>
            <person name="Heath K."/>
            <person name="Zee F."/>
            <person name="Moore P.H."/>
            <person name="Sunkar R."/>
            <person name="Leebens-Mack J.H."/>
            <person name="Mockler T."/>
            <person name="Bennetzen J.L."/>
            <person name="Freeling M."/>
            <person name="Sankoff D."/>
            <person name="Paterson A.H."/>
            <person name="Zhu X."/>
            <person name="Yang X."/>
            <person name="Smith J.A."/>
            <person name="Cushman J.C."/>
            <person name="Paull R.E."/>
            <person name="Yu Q."/>
        </authorList>
    </citation>
    <scope>NUCLEOTIDE SEQUENCE [LARGE SCALE GENOMIC DNA]</scope>
    <source>
        <strain evidence="5">cv. F153</strain>
    </source>
</reference>
<dbReference type="GeneID" id="109723695"/>
<dbReference type="GO" id="GO:0003676">
    <property type="term" value="F:nucleic acid binding"/>
    <property type="evidence" value="ECO:0007669"/>
    <property type="project" value="InterPro"/>
</dbReference>
<keyword evidence="5" id="KW-1185">Reference proteome</keyword>
<sequence>MEEILSFPLCPSSPIPKLPSRSQNSPRRRPPRPRFPAARAKLHAPVPPIAPIPKVHPSLPKIPLSSSSSSSSSSEEKLLFLDSLGVDLASGAALPRVIRRRPRLLVSSVPGRLRPTLYFLQTLGISPISRHATLLSCSVEEKLLPRLEFLESAGFSRKEARAMARRFPQLMCYSIEGNLRPKLGFLLDAMGRSPVELREFPHYFSFGLDGRIRPRHIACEERGVRLPLPAMLRPGDERFRARLDVCVGSSPPMRSSPLWQQSLEQVYGDHDNSLLCLERGKWRFSTSDSLLLA</sequence>
<evidence type="ECO:0000256" key="1">
    <source>
        <dbReference type="ARBA" id="ARBA00007692"/>
    </source>
</evidence>
<dbReference type="InterPro" id="IPR003690">
    <property type="entry name" value="MTERF"/>
</dbReference>
<dbReference type="Gene3D" id="1.25.70.10">
    <property type="entry name" value="Transcription termination factor 3, mitochondrial"/>
    <property type="match status" value="1"/>
</dbReference>
<evidence type="ECO:0000256" key="2">
    <source>
        <dbReference type="ARBA" id="ARBA00022472"/>
    </source>
</evidence>
<organism evidence="5 6">
    <name type="scientific">Ananas comosus</name>
    <name type="common">Pineapple</name>
    <name type="synonym">Ananas ananas</name>
    <dbReference type="NCBI Taxonomy" id="4615"/>
    <lineage>
        <taxon>Eukaryota</taxon>
        <taxon>Viridiplantae</taxon>
        <taxon>Streptophyta</taxon>
        <taxon>Embryophyta</taxon>
        <taxon>Tracheophyta</taxon>
        <taxon>Spermatophyta</taxon>
        <taxon>Magnoliopsida</taxon>
        <taxon>Liliopsida</taxon>
        <taxon>Poales</taxon>
        <taxon>Bromeliaceae</taxon>
        <taxon>Bromelioideae</taxon>
        <taxon>Ananas</taxon>
    </lineage>
</organism>
<accession>A0A6P5GIY4</accession>
<dbReference type="GO" id="GO:0006353">
    <property type="term" value="P:DNA-templated transcription termination"/>
    <property type="evidence" value="ECO:0007669"/>
    <property type="project" value="UniProtKB-KW"/>
</dbReference>
<dbReference type="Proteomes" id="UP000515123">
    <property type="component" value="Linkage group 18"/>
</dbReference>
<keyword evidence="3" id="KW-0809">Transit peptide</keyword>
<reference evidence="6" key="2">
    <citation type="submission" date="2025-08" db="UniProtKB">
        <authorList>
            <consortium name="RefSeq"/>
        </authorList>
    </citation>
    <scope>IDENTIFICATION</scope>
    <source>
        <tissue evidence="6">Leaf</tissue>
    </source>
</reference>
<dbReference type="SMART" id="SM00733">
    <property type="entry name" value="Mterf"/>
    <property type="match status" value="4"/>
</dbReference>
<keyword evidence="2" id="KW-0804">Transcription</keyword>
<dbReference type="Pfam" id="PF02536">
    <property type="entry name" value="mTERF"/>
    <property type="match status" value="1"/>
</dbReference>
<dbReference type="PANTHER" id="PTHR13068">
    <property type="entry name" value="CGI-12 PROTEIN-RELATED"/>
    <property type="match status" value="1"/>
</dbReference>
<dbReference type="PANTHER" id="PTHR13068:SF46">
    <property type="entry name" value="OS03G0360600 PROTEIN"/>
    <property type="match status" value="1"/>
</dbReference>
<evidence type="ECO:0000313" key="6">
    <source>
        <dbReference type="RefSeq" id="XP_020107747.1"/>
    </source>
</evidence>
<protein>
    <submittedName>
        <fullName evidence="6">Transcription termination factor MTERF2, chloroplastic-like isoform X2</fullName>
    </submittedName>
</protein>
<evidence type="ECO:0000256" key="4">
    <source>
        <dbReference type="SAM" id="MobiDB-lite"/>
    </source>
</evidence>
<keyword evidence="2" id="KW-0805">Transcription regulation</keyword>
<keyword evidence="2" id="KW-0806">Transcription termination</keyword>
<dbReference type="InterPro" id="IPR038538">
    <property type="entry name" value="MTERF_sf"/>
</dbReference>
<evidence type="ECO:0000313" key="5">
    <source>
        <dbReference type="Proteomes" id="UP000515123"/>
    </source>
</evidence>
<proteinExistence type="inferred from homology"/>
<name>A0A6P5GIY4_ANACO</name>
<evidence type="ECO:0000256" key="3">
    <source>
        <dbReference type="ARBA" id="ARBA00022946"/>
    </source>
</evidence>
<dbReference type="RefSeq" id="XP_020107747.1">
    <property type="nucleotide sequence ID" value="XM_020252158.1"/>
</dbReference>
<comment type="similarity">
    <text evidence="1">Belongs to the mTERF family.</text>
</comment>
<feature type="region of interest" description="Disordered" evidence="4">
    <location>
        <begin position="1"/>
        <end position="53"/>
    </location>
</feature>
<gene>
    <name evidence="6" type="primary">LOC109723695</name>
</gene>
<dbReference type="AlphaFoldDB" id="A0A6P5GIY4"/>